<keyword evidence="2" id="KW-0731">Sigma factor</keyword>
<organism evidence="6 7">
    <name type="scientific">Polystyrenella longa</name>
    <dbReference type="NCBI Taxonomy" id="2528007"/>
    <lineage>
        <taxon>Bacteria</taxon>
        <taxon>Pseudomonadati</taxon>
        <taxon>Planctomycetota</taxon>
        <taxon>Planctomycetia</taxon>
        <taxon>Planctomycetales</taxon>
        <taxon>Planctomycetaceae</taxon>
        <taxon>Polystyrenella</taxon>
    </lineage>
</organism>
<evidence type="ECO:0000313" key="7">
    <source>
        <dbReference type="Proteomes" id="UP000317178"/>
    </source>
</evidence>
<gene>
    <name evidence="6" type="primary">rpoE_4</name>
    <name evidence="6" type="ORF">Pla110_38280</name>
</gene>
<dbReference type="InterPro" id="IPR014284">
    <property type="entry name" value="RNA_pol_sigma-70_dom"/>
</dbReference>
<dbReference type="NCBIfam" id="TIGR02937">
    <property type="entry name" value="sigma70-ECF"/>
    <property type="match status" value="1"/>
</dbReference>
<keyword evidence="3" id="KW-0238">DNA-binding</keyword>
<dbReference type="Gene3D" id="1.10.10.10">
    <property type="entry name" value="Winged helix-like DNA-binding domain superfamily/Winged helix DNA-binding domain"/>
    <property type="match status" value="1"/>
</dbReference>
<evidence type="ECO:0000256" key="4">
    <source>
        <dbReference type="ARBA" id="ARBA00023163"/>
    </source>
</evidence>
<proteinExistence type="predicted"/>
<dbReference type="GO" id="GO:0016987">
    <property type="term" value="F:sigma factor activity"/>
    <property type="evidence" value="ECO:0007669"/>
    <property type="project" value="UniProtKB-KW"/>
</dbReference>
<dbReference type="GO" id="GO:0003677">
    <property type="term" value="F:DNA binding"/>
    <property type="evidence" value="ECO:0007669"/>
    <property type="project" value="UniProtKB-KW"/>
</dbReference>
<dbReference type="InterPro" id="IPR036388">
    <property type="entry name" value="WH-like_DNA-bd_sf"/>
</dbReference>
<dbReference type="AlphaFoldDB" id="A0A518CS84"/>
<keyword evidence="4" id="KW-0804">Transcription</keyword>
<keyword evidence="1" id="KW-0805">Transcription regulation</keyword>
<name>A0A518CS84_9PLAN</name>
<dbReference type="InterPro" id="IPR013324">
    <property type="entry name" value="RNA_pol_sigma_r3/r4-like"/>
</dbReference>
<dbReference type="InterPro" id="IPR013325">
    <property type="entry name" value="RNA_pol_sigma_r2"/>
</dbReference>
<accession>A0A518CS84</accession>
<sequence>MPESSSAPFRALLDQVRQGDATAKNQLLEQYRPYLQMLARSQFETWMQSKNDASDIVQESMLDACRGLQQFQGQSEGEWLAWLKQIVAHNLQDQVRHFKGAAKRDINLERSWNYSPNCTSGQFERAPGSDDPRPSQIMMQSEQEQQLAWAISQLSDDYREVIRLRNLQRLPFNEVADQMNRSRTATQMLWTRAMVKLSEAMKSQVDEF</sequence>
<evidence type="ECO:0000313" key="6">
    <source>
        <dbReference type="EMBL" id="QDU82073.1"/>
    </source>
</evidence>
<dbReference type="KEGG" id="plon:Pla110_38280"/>
<dbReference type="InterPro" id="IPR053812">
    <property type="entry name" value="HTH_Sigma70_ECF-like"/>
</dbReference>
<dbReference type="Proteomes" id="UP000317178">
    <property type="component" value="Chromosome"/>
</dbReference>
<dbReference type="Gene3D" id="1.10.1740.10">
    <property type="match status" value="1"/>
</dbReference>
<keyword evidence="7" id="KW-1185">Reference proteome</keyword>
<feature type="domain" description="RNA polymerase sigma-70 ECF-like HTH" evidence="5">
    <location>
        <begin position="11"/>
        <end position="201"/>
    </location>
</feature>
<dbReference type="Pfam" id="PF07638">
    <property type="entry name" value="Sigma70_ECF"/>
    <property type="match status" value="1"/>
</dbReference>
<dbReference type="EMBL" id="CP036281">
    <property type="protein sequence ID" value="QDU82073.1"/>
    <property type="molecule type" value="Genomic_DNA"/>
</dbReference>
<evidence type="ECO:0000256" key="3">
    <source>
        <dbReference type="ARBA" id="ARBA00023125"/>
    </source>
</evidence>
<evidence type="ECO:0000256" key="2">
    <source>
        <dbReference type="ARBA" id="ARBA00023082"/>
    </source>
</evidence>
<dbReference type="OrthoDB" id="265297at2"/>
<dbReference type="GO" id="GO:0006352">
    <property type="term" value="P:DNA-templated transcription initiation"/>
    <property type="evidence" value="ECO:0007669"/>
    <property type="project" value="InterPro"/>
</dbReference>
<dbReference type="SUPFAM" id="SSF88659">
    <property type="entry name" value="Sigma3 and sigma4 domains of RNA polymerase sigma factors"/>
    <property type="match status" value="1"/>
</dbReference>
<evidence type="ECO:0000256" key="1">
    <source>
        <dbReference type="ARBA" id="ARBA00023015"/>
    </source>
</evidence>
<dbReference type="PANTHER" id="PTHR30385:SF8">
    <property type="entry name" value="RNA POLYMERASE SIGMA-E FACTOR"/>
    <property type="match status" value="1"/>
</dbReference>
<dbReference type="SUPFAM" id="SSF88946">
    <property type="entry name" value="Sigma2 domain of RNA polymerase sigma factors"/>
    <property type="match status" value="1"/>
</dbReference>
<protein>
    <submittedName>
        <fullName evidence="6">ECF RNA polymerase sigma-E factor</fullName>
    </submittedName>
</protein>
<evidence type="ECO:0000259" key="5">
    <source>
        <dbReference type="Pfam" id="PF07638"/>
    </source>
</evidence>
<dbReference type="PANTHER" id="PTHR30385">
    <property type="entry name" value="SIGMA FACTOR F FLAGELLAR"/>
    <property type="match status" value="1"/>
</dbReference>
<dbReference type="RefSeq" id="WP_144997954.1">
    <property type="nucleotide sequence ID" value="NZ_CP036281.1"/>
</dbReference>
<reference evidence="6 7" key="1">
    <citation type="submission" date="2019-02" db="EMBL/GenBank/DDBJ databases">
        <title>Deep-cultivation of Planctomycetes and their phenomic and genomic characterization uncovers novel biology.</title>
        <authorList>
            <person name="Wiegand S."/>
            <person name="Jogler M."/>
            <person name="Boedeker C."/>
            <person name="Pinto D."/>
            <person name="Vollmers J."/>
            <person name="Rivas-Marin E."/>
            <person name="Kohn T."/>
            <person name="Peeters S.H."/>
            <person name="Heuer A."/>
            <person name="Rast P."/>
            <person name="Oberbeckmann S."/>
            <person name="Bunk B."/>
            <person name="Jeske O."/>
            <person name="Meyerdierks A."/>
            <person name="Storesund J.E."/>
            <person name="Kallscheuer N."/>
            <person name="Luecker S."/>
            <person name="Lage O.M."/>
            <person name="Pohl T."/>
            <person name="Merkel B.J."/>
            <person name="Hornburger P."/>
            <person name="Mueller R.-W."/>
            <person name="Bruemmer F."/>
            <person name="Labrenz M."/>
            <person name="Spormann A.M."/>
            <person name="Op den Camp H."/>
            <person name="Overmann J."/>
            <person name="Amann R."/>
            <person name="Jetten M.S.M."/>
            <person name="Mascher T."/>
            <person name="Medema M.H."/>
            <person name="Devos D.P."/>
            <person name="Kaster A.-K."/>
            <person name="Ovreas L."/>
            <person name="Rohde M."/>
            <person name="Galperin M.Y."/>
            <person name="Jogler C."/>
        </authorList>
    </citation>
    <scope>NUCLEOTIDE SEQUENCE [LARGE SCALE GENOMIC DNA]</scope>
    <source>
        <strain evidence="6 7">Pla110</strain>
    </source>
</reference>